<name>A0A8T1PFN4_CARIL</name>
<dbReference type="EMBL" id="CM031817">
    <property type="protein sequence ID" value="KAG6643376.1"/>
    <property type="molecule type" value="Genomic_DNA"/>
</dbReference>
<organism evidence="3 4">
    <name type="scientific">Carya illinoinensis</name>
    <name type="common">Pecan</name>
    <dbReference type="NCBI Taxonomy" id="32201"/>
    <lineage>
        <taxon>Eukaryota</taxon>
        <taxon>Viridiplantae</taxon>
        <taxon>Streptophyta</taxon>
        <taxon>Embryophyta</taxon>
        <taxon>Tracheophyta</taxon>
        <taxon>Spermatophyta</taxon>
        <taxon>Magnoliopsida</taxon>
        <taxon>eudicotyledons</taxon>
        <taxon>Gunneridae</taxon>
        <taxon>Pentapetalae</taxon>
        <taxon>rosids</taxon>
        <taxon>fabids</taxon>
        <taxon>Fagales</taxon>
        <taxon>Juglandaceae</taxon>
        <taxon>Carya</taxon>
    </lineage>
</organism>
<feature type="domain" description="Retrotransposon gag" evidence="2">
    <location>
        <begin position="68"/>
        <end position="158"/>
    </location>
</feature>
<dbReference type="AlphaFoldDB" id="A0A8T1PFN4"/>
<dbReference type="PANTHER" id="PTHR15503">
    <property type="entry name" value="LDOC1 RELATED"/>
    <property type="match status" value="1"/>
</dbReference>
<comment type="caution">
    <text evidence="3">The sequence shown here is derived from an EMBL/GenBank/DDBJ whole genome shotgun (WGS) entry which is preliminary data.</text>
</comment>
<evidence type="ECO:0000313" key="3">
    <source>
        <dbReference type="EMBL" id="KAG6643376.1"/>
    </source>
</evidence>
<dbReference type="Pfam" id="PF03732">
    <property type="entry name" value="Retrotrans_gag"/>
    <property type="match status" value="1"/>
</dbReference>
<dbReference type="Proteomes" id="UP000811609">
    <property type="component" value="Chromosome 9"/>
</dbReference>
<feature type="region of interest" description="Disordered" evidence="1">
    <location>
        <begin position="1"/>
        <end position="26"/>
    </location>
</feature>
<gene>
    <name evidence="3" type="ORF">CIPAW_09G207300</name>
</gene>
<protein>
    <recommendedName>
        <fullName evidence="2">Retrotransposon gag domain-containing protein</fullName>
    </recommendedName>
</protein>
<evidence type="ECO:0000313" key="4">
    <source>
        <dbReference type="Proteomes" id="UP000811609"/>
    </source>
</evidence>
<sequence>MSYSSQASDTGSEEANARENETTQTLRMHSRVKLDFPRFAGEDPIMWLDRVKQYFSTQEIQGKRKVVLASFHLEGEANQWWQWYNRSHHGKTISWHQFEKGILRRFGPTDFEDYDEALSKISQTGSFREYLQEFEKLANRVKGWPKKALLGAFMGGLKAEIAVEVRMFRPKSLQNAIDLAKRQDEKLQKTKKAVGNFRNINRISGPTIPTMSNPASVSVKPLPASAVKRLSFEEMRVKCEKNLCFDCDEKFTRGHRCQAQTCLIKAEIPSALEAEGEKDLVAIDSPTDPLISLHALSGSLGNRTMRV</sequence>
<keyword evidence="4" id="KW-1185">Reference proteome</keyword>
<accession>A0A8T1PFN4</accession>
<feature type="compositionally biased region" description="Polar residues" evidence="1">
    <location>
        <begin position="1"/>
        <end position="10"/>
    </location>
</feature>
<evidence type="ECO:0000259" key="2">
    <source>
        <dbReference type="Pfam" id="PF03732"/>
    </source>
</evidence>
<reference evidence="3" key="1">
    <citation type="submission" date="2020-12" db="EMBL/GenBank/DDBJ databases">
        <title>WGS assembly of Carya illinoinensis cv. Pawnee.</title>
        <authorList>
            <person name="Platts A."/>
            <person name="Shu S."/>
            <person name="Wright S."/>
            <person name="Barry K."/>
            <person name="Edger P."/>
            <person name="Pires J.C."/>
            <person name="Schmutz J."/>
        </authorList>
    </citation>
    <scope>NUCLEOTIDE SEQUENCE</scope>
    <source>
        <tissue evidence="3">Leaf</tissue>
    </source>
</reference>
<dbReference type="InterPro" id="IPR032567">
    <property type="entry name" value="RTL1-rel"/>
</dbReference>
<evidence type="ECO:0000256" key="1">
    <source>
        <dbReference type="SAM" id="MobiDB-lite"/>
    </source>
</evidence>
<proteinExistence type="predicted"/>
<dbReference type="InterPro" id="IPR005162">
    <property type="entry name" value="Retrotrans_gag_dom"/>
</dbReference>
<dbReference type="PANTHER" id="PTHR15503:SF22">
    <property type="entry name" value="TRANSPOSON TY3-I GAG POLYPROTEIN"/>
    <property type="match status" value="1"/>
</dbReference>